<dbReference type="SUPFAM" id="SSF55874">
    <property type="entry name" value="ATPase domain of HSP90 chaperone/DNA topoisomerase II/histidine kinase"/>
    <property type="match status" value="1"/>
</dbReference>
<dbReference type="PANTHER" id="PTHR45436">
    <property type="entry name" value="SENSOR HISTIDINE KINASE YKOH"/>
    <property type="match status" value="1"/>
</dbReference>
<keyword evidence="7 14" id="KW-0418">Kinase</keyword>
<dbReference type="Gene3D" id="6.10.340.10">
    <property type="match status" value="1"/>
</dbReference>
<evidence type="ECO:0000256" key="3">
    <source>
        <dbReference type="ARBA" id="ARBA00012438"/>
    </source>
</evidence>
<keyword evidence="4" id="KW-0597">Phosphoprotein</keyword>
<keyword evidence="10 11" id="KW-0472">Membrane</keyword>
<evidence type="ECO:0000256" key="4">
    <source>
        <dbReference type="ARBA" id="ARBA00022553"/>
    </source>
</evidence>
<dbReference type="InterPro" id="IPR036890">
    <property type="entry name" value="HATPase_C_sf"/>
</dbReference>
<evidence type="ECO:0000313" key="15">
    <source>
        <dbReference type="Proteomes" id="UP000183400"/>
    </source>
</evidence>
<dbReference type="InterPro" id="IPR005467">
    <property type="entry name" value="His_kinase_dom"/>
</dbReference>
<evidence type="ECO:0000259" key="12">
    <source>
        <dbReference type="PROSITE" id="PS50109"/>
    </source>
</evidence>
<dbReference type="InterPro" id="IPR003594">
    <property type="entry name" value="HATPase_dom"/>
</dbReference>
<evidence type="ECO:0000256" key="5">
    <source>
        <dbReference type="ARBA" id="ARBA00022679"/>
    </source>
</evidence>
<dbReference type="Pfam" id="PF00512">
    <property type="entry name" value="HisKA"/>
    <property type="match status" value="1"/>
</dbReference>
<dbReference type="GO" id="GO:0005886">
    <property type="term" value="C:plasma membrane"/>
    <property type="evidence" value="ECO:0007669"/>
    <property type="project" value="TreeGrafter"/>
</dbReference>
<dbReference type="PROSITE" id="PS50109">
    <property type="entry name" value="HIS_KIN"/>
    <property type="match status" value="1"/>
</dbReference>
<keyword evidence="8 11" id="KW-1133">Transmembrane helix</keyword>
<evidence type="ECO:0000256" key="8">
    <source>
        <dbReference type="ARBA" id="ARBA00022989"/>
    </source>
</evidence>
<dbReference type="Proteomes" id="UP000183400">
    <property type="component" value="Unassembled WGS sequence"/>
</dbReference>
<keyword evidence="5" id="KW-0808">Transferase</keyword>
<dbReference type="PROSITE" id="PS50885">
    <property type="entry name" value="HAMP"/>
    <property type="match status" value="1"/>
</dbReference>
<dbReference type="Pfam" id="PF02518">
    <property type="entry name" value="HATPase_c"/>
    <property type="match status" value="1"/>
</dbReference>
<dbReference type="Gene3D" id="3.30.565.10">
    <property type="entry name" value="Histidine kinase-like ATPase, C-terminal domain"/>
    <property type="match status" value="1"/>
</dbReference>
<dbReference type="Gene3D" id="1.10.287.130">
    <property type="match status" value="1"/>
</dbReference>
<evidence type="ECO:0000256" key="6">
    <source>
        <dbReference type="ARBA" id="ARBA00022692"/>
    </source>
</evidence>
<dbReference type="SUPFAM" id="SSF47384">
    <property type="entry name" value="Homodimeric domain of signal transducing histidine kinase"/>
    <property type="match status" value="1"/>
</dbReference>
<keyword evidence="9" id="KW-0902">Two-component regulatory system</keyword>
<evidence type="ECO:0000256" key="10">
    <source>
        <dbReference type="ARBA" id="ARBA00023136"/>
    </source>
</evidence>
<proteinExistence type="predicted"/>
<dbReference type="InterPro" id="IPR003660">
    <property type="entry name" value="HAMP_dom"/>
</dbReference>
<dbReference type="InterPro" id="IPR003661">
    <property type="entry name" value="HisK_dim/P_dom"/>
</dbReference>
<dbReference type="InterPro" id="IPR004358">
    <property type="entry name" value="Sig_transdc_His_kin-like_C"/>
</dbReference>
<dbReference type="InterPro" id="IPR036097">
    <property type="entry name" value="HisK_dim/P_sf"/>
</dbReference>
<reference evidence="15" key="1">
    <citation type="submission" date="2016-10" db="EMBL/GenBank/DDBJ databases">
        <authorList>
            <person name="Varghese N."/>
            <person name="Submissions S."/>
        </authorList>
    </citation>
    <scope>NUCLEOTIDE SEQUENCE [LARGE SCALE GENOMIC DNA]</scope>
    <source>
        <strain evidence="15">DSM 27839</strain>
    </source>
</reference>
<dbReference type="STRING" id="985054.SAMN05444358_11139"/>
<keyword evidence="15" id="KW-1185">Reference proteome</keyword>
<protein>
    <recommendedName>
        <fullName evidence="3">histidine kinase</fullName>
        <ecNumber evidence="3">2.7.13.3</ecNumber>
    </recommendedName>
</protein>
<dbReference type="CDD" id="cd00082">
    <property type="entry name" value="HisKA"/>
    <property type="match status" value="1"/>
</dbReference>
<feature type="domain" description="HAMP" evidence="13">
    <location>
        <begin position="183"/>
        <end position="232"/>
    </location>
</feature>
<dbReference type="AlphaFoldDB" id="A0A1H3EGI9"/>
<evidence type="ECO:0000256" key="7">
    <source>
        <dbReference type="ARBA" id="ARBA00022777"/>
    </source>
</evidence>
<sequence>MKRSNIVSGAAFTTALYAAVVILFSVAALAFLTFERVRGDLQREMDSLLIDEMRFIQEILDDNDDDSDVVQAIDDATLWLPFDTSLIGLFDSQGTRLAGNIDEYPSFRGWGEIKDDGIDLGGEKRIHRVNVQTYRGFVIVVGRDLAFVKSTLQSLAWSLVAIGLGATVCTLLVGYVSSIRTYRKLDQMAKTLNKVSRGETKARLSVGKNNDQIDRVARLMNGHLDNLTALMTTTRSTAASIAHDLKNPLTHAYIALQEARDSLQSKGQPLEPIDKIQSELDRLKWTFETVLRINRIEEADSPKAFSYLDLNRLGRETVETMIPLAEVKSQSLSFVENRSGRVLIEGDQGMLKQLCANLLQNSIDHCPLGSRVRLLIEQQDDTVTLSVVDDGHGVPEDTLSKLFVPFYKLESERNSVGNGLGLALVKAIADHHSAPLTATNSLPGLTVSVRFDVA</sequence>
<dbReference type="SMART" id="SM00387">
    <property type="entry name" value="HATPase_c"/>
    <property type="match status" value="1"/>
</dbReference>
<accession>A0A1H3EGI9</accession>
<dbReference type="EC" id="2.7.13.3" evidence="3"/>
<keyword evidence="6 11" id="KW-0812">Transmembrane</keyword>
<evidence type="ECO:0000256" key="9">
    <source>
        <dbReference type="ARBA" id="ARBA00023012"/>
    </source>
</evidence>
<comment type="catalytic activity">
    <reaction evidence="1">
        <text>ATP + protein L-histidine = ADP + protein N-phospho-L-histidine.</text>
        <dbReference type="EC" id="2.7.13.3"/>
    </reaction>
</comment>
<dbReference type="GO" id="GO:0000155">
    <property type="term" value="F:phosphorelay sensor kinase activity"/>
    <property type="evidence" value="ECO:0007669"/>
    <property type="project" value="InterPro"/>
</dbReference>
<feature type="transmembrane region" description="Helical" evidence="11">
    <location>
        <begin position="6"/>
        <end position="34"/>
    </location>
</feature>
<evidence type="ECO:0000259" key="13">
    <source>
        <dbReference type="PROSITE" id="PS50885"/>
    </source>
</evidence>
<comment type="subcellular location">
    <subcellularLocation>
        <location evidence="2">Membrane</location>
    </subcellularLocation>
</comment>
<dbReference type="CDD" id="cd00075">
    <property type="entry name" value="HATPase"/>
    <property type="match status" value="1"/>
</dbReference>
<gene>
    <name evidence="14" type="ORF">SAMN05444358_11139</name>
</gene>
<name>A0A1H3EGI9_9RHOB</name>
<evidence type="ECO:0000313" key="14">
    <source>
        <dbReference type="EMBL" id="SDX77328.1"/>
    </source>
</evidence>
<feature type="domain" description="Histidine kinase" evidence="12">
    <location>
        <begin position="240"/>
        <end position="454"/>
    </location>
</feature>
<dbReference type="PANTHER" id="PTHR45436:SF8">
    <property type="entry name" value="HISTIDINE KINASE"/>
    <property type="match status" value="1"/>
</dbReference>
<evidence type="ECO:0000256" key="1">
    <source>
        <dbReference type="ARBA" id="ARBA00000085"/>
    </source>
</evidence>
<dbReference type="OrthoDB" id="9815202at2"/>
<evidence type="ECO:0000256" key="11">
    <source>
        <dbReference type="SAM" id="Phobius"/>
    </source>
</evidence>
<organism evidence="14 15">
    <name type="scientific">Ruegeria halocynthiae</name>
    <dbReference type="NCBI Taxonomy" id="985054"/>
    <lineage>
        <taxon>Bacteria</taxon>
        <taxon>Pseudomonadati</taxon>
        <taxon>Pseudomonadota</taxon>
        <taxon>Alphaproteobacteria</taxon>
        <taxon>Rhodobacterales</taxon>
        <taxon>Roseobacteraceae</taxon>
        <taxon>Ruegeria</taxon>
    </lineage>
</organism>
<evidence type="ECO:0000256" key="2">
    <source>
        <dbReference type="ARBA" id="ARBA00004370"/>
    </source>
</evidence>
<dbReference type="RefSeq" id="WP_083347801.1">
    <property type="nucleotide sequence ID" value="NZ_FNNP01000011.1"/>
</dbReference>
<dbReference type="InterPro" id="IPR050428">
    <property type="entry name" value="TCS_sensor_his_kinase"/>
</dbReference>
<dbReference type="EMBL" id="FNNP01000011">
    <property type="protein sequence ID" value="SDX77328.1"/>
    <property type="molecule type" value="Genomic_DNA"/>
</dbReference>
<dbReference type="PRINTS" id="PR00344">
    <property type="entry name" value="BCTRLSENSOR"/>
</dbReference>
<feature type="transmembrane region" description="Helical" evidence="11">
    <location>
        <begin position="155"/>
        <end position="176"/>
    </location>
</feature>